<dbReference type="RefSeq" id="WP_196396785.1">
    <property type="nucleotide sequence ID" value="NZ_JADNYM010000012.1"/>
</dbReference>
<evidence type="ECO:0000313" key="4">
    <source>
        <dbReference type="EMBL" id="MBG0739839.1"/>
    </source>
</evidence>
<dbReference type="AlphaFoldDB" id="A0A931CRU3"/>
<protein>
    <submittedName>
        <fullName evidence="4">Class F sortase</fullName>
    </submittedName>
</protein>
<dbReference type="SUPFAM" id="SSF63817">
    <property type="entry name" value="Sortase"/>
    <property type="match status" value="1"/>
</dbReference>
<sequence length="236" mass="23785">MNNNTSRRGRFIASAAVALILLTGCGTTSGPAAQSAPAAVSSAPAPSPSAPSAAATTSPAPAAAPAAAAAAAPAPVTVGPILPDSIPVSLDIPGIGVQSQLLQLGKAADGTAEVPPGEPGSPAGWYKYSPTPGELGPSVILGHVNSTLTNIGVFYKLHEMTPGQQFSVTRSDGVVAVFAVDRSQVFKKDQFPTLAVYGNTDRAEIRLITCGGYNPATNLYDDNTVVYGHLVSSHPA</sequence>
<comment type="caution">
    <text evidence="4">The sequence shown here is derived from an EMBL/GenBank/DDBJ whole genome shotgun (WGS) entry which is preliminary data.</text>
</comment>
<proteinExistence type="predicted"/>
<evidence type="ECO:0000256" key="1">
    <source>
        <dbReference type="ARBA" id="ARBA00022801"/>
    </source>
</evidence>
<accession>A0A931CRU3</accession>
<feature type="chain" id="PRO_5038799799" evidence="3">
    <location>
        <begin position="29"/>
        <end position="236"/>
    </location>
</feature>
<dbReference type="InterPro" id="IPR005754">
    <property type="entry name" value="Sortase"/>
</dbReference>
<dbReference type="PROSITE" id="PS51257">
    <property type="entry name" value="PROKAR_LIPOPROTEIN"/>
    <property type="match status" value="1"/>
</dbReference>
<dbReference type="EMBL" id="JADNYM010000012">
    <property type="protein sequence ID" value="MBG0739839.1"/>
    <property type="molecule type" value="Genomic_DNA"/>
</dbReference>
<feature type="signal peptide" evidence="3">
    <location>
        <begin position="1"/>
        <end position="28"/>
    </location>
</feature>
<organism evidence="4 5">
    <name type="scientific">Arthrobacter terrae</name>
    <dbReference type="NCBI Taxonomy" id="2935737"/>
    <lineage>
        <taxon>Bacteria</taxon>
        <taxon>Bacillati</taxon>
        <taxon>Actinomycetota</taxon>
        <taxon>Actinomycetes</taxon>
        <taxon>Micrococcales</taxon>
        <taxon>Micrococcaceae</taxon>
        <taxon>Arthrobacter</taxon>
    </lineage>
</organism>
<keyword evidence="5" id="KW-1185">Reference proteome</keyword>
<dbReference type="InterPro" id="IPR042001">
    <property type="entry name" value="Sortase_F"/>
</dbReference>
<gene>
    <name evidence="4" type="ORF">IV500_10625</name>
</gene>
<dbReference type="CDD" id="cd05829">
    <property type="entry name" value="Sortase_F"/>
    <property type="match status" value="1"/>
</dbReference>
<dbReference type="InterPro" id="IPR023365">
    <property type="entry name" value="Sortase_dom-sf"/>
</dbReference>
<evidence type="ECO:0000256" key="2">
    <source>
        <dbReference type="SAM" id="MobiDB-lite"/>
    </source>
</evidence>
<keyword evidence="3" id="KW-0732">Signal</keyword>
<reference evidence="4 5" key="1">
    <citation type="submission" date="2020-11" db="EMBL/GenBank/DDBJ databases">
        <title>Arthrobacter antarcticus sp. nov., isolated from Antarctic Soil.</title>
        <authorList>
            <person name="Li J."/>
        </authorList>
    </citation>
    <scope>NUCLEOTIDE SEQUENCE [LARGE SCALE GENOMIC DNA]</scope>
    <source>
        <strain evidence="4 5">Z1-20</strain>
    </source>
</reference>
<keyword evidence="1" id="KW-0378">Hydrolase</keyword>
<dbReference type="Gene3D" id="2.40.260.10">
    <property type="entry name" value="Sortase"/>
    <property type="match status" value="1"/>
</dbReference>
<evidence type="ECO:0000256" key="3">
    <source>
        <dbReference type="SAM" id="SignalP"/>
    </source>
</evidence>
<name>A0A931CRU3_9MICC</name>
<dbReference type="NCBIfam" id="NF033748">
    <property type="entry name" value="class_F_sortase"/>
    <property type="match status" value="1"/>
</dbReference>
<dbReference type="Proteomes" id="UP000655366">
    <property type="component" value="Unassembled WGS sequence"/>
</dbReference>
<feature type="region of interest" description="Disordered" evidence="2">
    <location>
        <begin position="31"/>
        <end position="58"/>
    </location>
</feature>
<evidence type="ECO:0000313" key="5">
    <source>
        <dbReference type="Proteomes" id="UP000655366"/>
    </source>
</evidence>
<dbReference type="Pfam" id="PF04203">
    <property type="entry name" value="Sortase"/>
    <property type="match status" value="1"/>
</dbReference>
<dbReference type="GO" id="GO:0016787">
    <property type="term" value="F:hydrolase activity"/>
    <property type="evidence" value="ECO:0007669"/>
    <property type="project" value="UniProtKB-KW"/>
</dbReference>